<proteinExistence type="predicted"/>
<dbReference type="EMBL" id="JALP01000373">
    <property type="protein sequence ID" value="THG88548.1"/>
    <property type="molecule type" value="Genomic_DNA"/>
</dbReference>
<reference evidence="1 2" key="1">
    <citation type="submission" date="2014-01" db="EMBL/GenBank/DDBJ databases">
        <title>Draft genome sequencing of Bacillus alcalophilus CGMCC 1.3604.</title>
        <authorList>
            <person name="Yang J."/>
            <person name="Diao L."/>
            <person name="Yang S."/>
        </authorList>
    </citation>
    <scope>NUCLEOTIDE SEQUENCE [LARGE SCALE GENOMIC DNA]</scope>
    <source>
        <strain evidence="1 2">CGMCC 1.3604</strain>
    </source>
</reference>
<dbReference type="AlphaFoldDB" id="A0A4S4JTU3"/>
<gene>
    <name evidence="1" type="ORF">AJ85_02740</name>
</gene>
<comment type="caution">
    <text evidence="1">The sequence shown here is derived from an EMBL/GenBank/DDBJ whole genome shotgun (WGS) entry which is preliminary data.</text>
</comment>
<name>A0A4S4JTU3_ALKAL</name>
<evidence type="ECO:0000313" key="1">
    <source>
        <dbReference type="EMBL" id="THG88548.1"/>
    </source>
</evidence>
<protein>
    <submittedName>
        <fullName evidence="1">Uncharacterized protein</fullName>
    </submittedName>
</protein>
<evidence type="ECO:0000313" key="2">
    <source>
        <dbReference type="Proteomes" id="UP000297014"/>
    </source>
</evidence>
<dbReference type="Proteomes" id="UP000297014">
    <property type="component" value="Unassembled WGS sequence"/>
</dbReference>
<sequence length="46" mass="5227">MGKVSKGEPDVKRLKVVRIPYCFFMSLSGMIRGTSKGSFEYNIKIK</sequence>
<organism evidence="1 2">
    <name type="scientific">Alkalihalobacillus alcalophilus ATCC 27647 = CGMCC 1.3604</name>
    <dbReference type="NCBI Taxonomy" id="1218173"/>
    <lineage>
        <taxon>Bacteria</taxon>
        <taxon>Bacillati</taxon>
        <taxon>Bacillota</taxon>
        <taxon>Bacilli</taxon>
        <taxon>Bacillales</taxon>
        <taxon>Bacillaceae</taxon>
        <taxon>Alkalihalobacillus</taxon>
    </lineage>
</organism>
<accession>A0A4S4JTU3</accession>